<dbReference type="Pfam" id="PF00271">
    <property type="entry name" value="Helicase_C"/>
    <property type="match status" value="1"/>
</dbReference>
<evidence type="ECO:0000259" key="7">
    <source>
        <dbReference type="PROSITE" id="PS50146"/>
    </source>
</evidence>
<feature type="region of interest" description="Disordered" evidence="6">
    <location>
        <begin position="1"/>
        <end position="28"/>
    </location>
</feature>
<dbReference type="PROSITE" id="PS50146">
    <property type="entry name" value="DAGK"/>
    <property type="match status" value="1"/>
</dbReference>
<dbReference type="Gene3D" id="3.40.50.10330">
    <property type="entry name" value="Probable inorganic polyphosphate/atp-NAD kinase, domain 1"/>
    <property type="match status" value="1"/>
</dbReference>
<dbReference type="Pfam" id="PF06047">
    <property type="entry name" value="Nkap_C"/>
    <property type="match status" value="1"/>
</dbReference>
<evidence type="ECO:0000256" key="6">
    <source>
        <dbReference type="SAM" id="MobiDB-lite"/>
    </source>
</evidence>
<keyword evidence="2" id="KW-0547">Nucleotide-binding</keyword>
<evidence type="ECO:0000313" key="11">
    <source>
        <dbReference type="Proteomes" id="UP000815677"/>
    </source>
</evidence>
<dbReference type="PROSITE" id="PS51194">
    <property type="entry name" value="HELICASE_CTER"/>
    <property type="match status" value="1"/>
</dbReference>
<dbReference type="Proteomes" id="UP000815677">
    <property type="component" value="Unassembled WGS sequence"/>
</dbReference>
<dbReference type="CDD" id="cd18787">
    <property type="entry name" value="SF2_C_DEAD"/>
    <property type="match status" value="1"/>
</dbReference>
<evidence type="ECO:0000256" key="4">
    <source>
        <dbReference type="ARBA" id="ARBA00022806"/>
    </source>
</evidence>
<dbReference type="InterPro" id="IPR001650">
    <property type="entry name" value="Helicase_C-like"/>
</dbReference>
<evidence type="ECO:0000313" key="10">
    <source>
        <dbReference type="EMBL" id="GAT58031.1"/>
    </source>
</evidence>
<keyword evidence="11" id="KW-1185">Reference proteome</keyword>
<feature type="domain" description="Helicase ATP-binding" evidence="8">
    <location>
        <begin position="209"/>
        <end position="394"/>
    </location>
</feature>
<feature type="domain" description="Helicase C-terminal" evidence="9">
    <location>
        <begin position="405"/>
        <end position="565"/>
    </location>
</feature>
<dbReference type="Gene3D" id="3.40.50.300">
    <property type="entry name" value="P-loop containing nucleotide triphosphate hydrolases"/>
    <property type="match status" value="2"/>
</dbReference>
<sequence length="1278" mass="141553">MPSSSTTRKRVARSPSPTYKLDDEEDYQPFVSVAQRRKEKLAKFTSWAGPSAKRRQQEQQEIEDAEKEQEREREQARRERTLLVEAQEVLSRKAAEDAQKSELQKAQEMDQEILDAIKSRRKLASDLELAQGIQYTESLNTSWRPPRYIRERSDADNKRIRDKYHILVEGEDVPPPIEHFVDMKVPEPLLDLFKENRIVSPTPIQLQGIPAAFAGRDLIGIAFTGSGKTLCFCLPLIMMALEEERKLPFIRGEGPVGVILCPSRELANQTYDNVVSWCAALGRSGKYPQLNTLLCIGGISMNEQGHVMSKGIHIVIATPGRLIDMLEKRKFTFNNCKYLCMDEADRMIDLGFEDDVRNIMSFFKAQRQTLLFSATMPKKIQDFAQQSLIRPVLVNVGRAGAANLDVLQVVEYVKQEAKMVYLLECLQKTAPPVIIFSENKNEVDDIQEYLLLKGVEAVAIHGSKTQEERQYAIKSFKSGAKDVMVASGVASKGLDFNDIQHVIIFTMPKEIEDYVHQIGRTGRSGRTGIATTFVNMNTPEPTLLDLKYLLLEAGQKVPPFLATIEDTQGGFGNGNGRGREYVIMITWRPITLLLALMAFVHPSRAGLVPRRASPEYSDYRPRHADETPRQGGGYGPSRQGYEPRQNHDMMESRRVQRASAVVDIWPPSPKAPAREISRKKSKRERSRSLSTDSSEEEYRRRKKERKRRRAARRERSRSPDDADEWVVKAVSAPAVAPPPVPPRDDADANAGSDSDDSLGPQPLVKQQAAAKRIDEREYGGSLLRGEGSAMAAFLQDGTESRIPRRGEIGLTSDEIAQFENAGYVMSGSRHRRMNAVRIRKENQVISAEEKRGILKLQKEERERREAILREEFSELVSERLAAGSTRHAGSGAAKGFFDEHVLPLLAANGKTADLVAATEYADHAGKILVEFMQAHDGPVSVVLGSGDGTLNECMTSLAKATFTGTRGGPDSHRVSFALVPCGTANALYSTLFPPPEDPADVAYRLQSVKAFIAGGTKTVPLHLAITTLSSPPFARKRPEAKVSGVVVSTCLHASILKDSEKLRAEIPSMDRFKVAAQQNSHKWFKSHVKLLPAPDAGVVQIYDPLTKAFTTHPDSDADDEPIVDVDDVFSYFLATVNVDRLEPKFAIAPLTLKIPPAEATLDILMLRPLRSPIISIDSPAARADFVPVLYKVLGAAYQDGAHIDLCYTEDGSADAAGTGPVVIEYIRCGGFEWIPDADDEDAHNICTDGEISVIEREGRAVCSAASPDAVGGFLVYVG</sequence>
<evidence type="ECO:0000259" key="9">
    <source>
        <dbReference type="PROSITE" id="PS51194"/>
    </source>
</evidence>
<keyword evidence="4" id="KW-0347">Helicase</keyword>
<evidence type="ECO:0000259" key="8">
    <source>
        <dbReference type="PROSITE" id="PS51192"/>
    </source>
</evidence>
<evidence type="ECO:0000256" key="1">
    <source>
        <dbReference type="ARBA" id="ARBA00012552"/>
    </source>
</evidence>
<proteinExistence type="predicted"/>
<dbReference type="EMBL" id="DF849547">
    <property type="protein sequence ID" value="GAT58031.1"/>
    <property type="molecule type" value="Genomic_DNA"/>
</dbReference>
<accession>A0ABQ0M796</accession>
<dbReference type="InterPro" id="IPR009269">
    <property type="entry name" value="NKAP_C"/>
</dbReference>
<dbReference type="InterPro" id="IPR001206">
    <property type="entry name" value="Diacylglycerol_kinase_cat_dom"/>
</dbReference>
<reference evidence="10" key="1">
    <citation type="submission" date="2014-09" db="EMBL/GenBank/DDBJ databases">
        <title>Genome sequence of the luminous mushroom Mycena chlorophos for searching fungal bioluminescence genes.</title>
        <authorList>
            <person name="Tanaka Y."/>
            <person name="Kasuga D."/>
            <person name="Oba Y."/>
            <person name="Hase S."/>
            <person name="Sato K."/>
            <person name="Oba Y."/>
            <person name="Sakakibara Y."/>
        </authorList>
    </citation>
    <scope>NUCLEOTIDE SEQUENCE</scope>
</reference>
<feature type="domain" description="DAGKc" evidence="7">
    <location>
        <begin position="873"/>
        <end position="1002"/>
    </location>
</feature>
<dbReference type="InterPro" id="IPR014001">
    <property type="entry name" value="Helicase_ATP-bd"/>
</dbReference>
<dbReference type="Pfam" id="PF00270">
    <property type="entry name" value="DEAD"/>
    <property type="match status" value="1"/>
</dbReference>
<dbReference type="EC" id="3.6.4.13" evidence="1"/>
<feature type="region of interest" description="Disordered" evidence="6">
    <location>
        <begin position="42"/>
        <end position="77"/>
    </location>
</feature>
<dbReference type="Pfam" id="PF00781">
    <property type="entry name" value="DAGK_cat"/>
    <property type="match status" value="1"/>
</dbReference>
<dbReference type="InterPro" id="IPR016064">
    <property type="entry name" value="NAD/diacylglycerol_kinase_sf"/>
</dbReference>
<dbReference type="PROSITE" id="PS51192">
    <property type="entry name" value="HELICASE_ATP_BIND_1"/>
    <property type="match status" value="1"/>
</dbReference>
<dbReference type="SUPFAM" id="SSF52540">
    <property type="entry name" value="P-loop containing nucleoside triphosphate hydrolases"/>
    <property type="match status" value="2"/>
</dbReference>
<protein>
    <recommendedName>
        <fullName evidence="1">RNA helicase</fullName>
        <ecNumber evidence="1">3.6.4.13</ecNumber>
    </recommendedName>
</protein>
<dbReference type="SMART" id="SM00490">
    <property type="entry name" value="HELICc"/>
    <property type="match status" value="1"/>
</dbReference>
<feature type="compositionally biased region" description="Basic and acidic residues" evidence="6">
    <location>
        <begin position="644"/>
        <end position="654"/>
    </location>
</feature>
<organism evidence="10 11">
    <name type="scientific">Mycena chlorophos</name>
    <name type="common">Agaric fungus</name>
    <name type="synonym">Agaricus chlorophos</name>
    <dbReference type="NCBI Taxonomy" id="658473"/>
    <lineage>
        <taxon>Eukaryota</taxon>
        <taxon>Fungi</taxon>
        <taxon>Dikarya</taxon>
        <taxon>Basidiomycota</taxon>
        <taxon>Agaricomycotina</taxon>
        <taxon>Agaricomycetes</taxon>
        <taxon>Agaricomycetidae</taxon>
        <taxon>Agaricales</taxon>
        <taxon>Marasmiineae</taxon>
        <taxon>Mycenaceae</taxon>
        <taxon>Mycena</taxon>
    </lineage>
</organism>
<feature type="compositionally biased region" description="Basic residues" evidence="6">
    <location>
        <begin position="700"/>
        <end position="715"/>
    </location>
</feature>
<feature type="compositionally biased region" description="Basic and acidic residues" evidence="6">
    <location>
        <begin position="68"/>
        <end position="77"/>
    </location>
</feature>
<gene>
    <name evidence="10" type="ORF">MCHLO_14502</name>
</gene>
<name>A0ABQ0M796_MYCCL</name>
<dbReference type="PANTHER" id="PTHR47958">
    <property type="entry name" value="ATP-DEPENDENT RNA HELICASE DBP3"/>
    <property type="match status" value="1"/>
</dbReference>
<feature type="compositionally biased region" description="Basic and acidic residues" evidence="6">
    <location>
        <begin position="617"/>
        <end position="628"/>
    </location>
</feature>
<keyword evidence="5" id="KW-0067">ATP-binding</keyword>
<dbReference type="InterPro" id="IPR027417">
    <property type="entry name" value="P-loop_NTPase"/>
</dbReference>
<evidence type="ECO:0000256" key="5">
    <source>
        <dbReference type="ARBA" id="ARBA00022840"/>
    </source>
</evidence>
<keyword evidence="3" id="KW-0378">Hydrolase</keyword>
<evidence type="ECO:0000256" key="3">
    <source>
        <dbReference type="ARBA" id="ARBA00022801"/>
    </source>
</evidence>
<dbReference type="SUPFAM" id="SSF111331">
    <property type="entry name" value="NAD kinase/diacylglycerol kinase-like"/>
    <property type="match status" value="1"/>
</dbReference>
<dbReference type="InterPro" id="IPR017438">
    <property type="entry name" value="ATP-NAD_kinase_N"/>
</dbReference>
<dbReference type="SMART" id="SM00487">
    <property type="entry name" value="DEXDc"/>
    <property type="match status" value="1"/>
</dbReference>
<evidence type="ECO:0000256" key="2">
    <source>
        <dbReference type="ARBA" id="ARBA00022741"/>
    </source>
</evidence>
<dbReference type="InterPro" id="IPR011545">
    <property type="entry name" value="DEAD/DEAH_box_helicase_dom"/>
</dbReference>
<feature type="region of interest" description="Disordered" evidence="6">
    <location>
        <begin position="612"/>
        <end position="772"/>
    </location>
</feature>